<dbReference type="AlphaFoldDB" id="A0A0P0G7E7"/>
<reference evidence="1 2" key="1">
    <citation type="journal article" date="2015" name="Science">
        <title>Genetic determinants of in vivo fitness and diet responsiveness in multiple human gut Bacteroides.</title>
        <authorList>
            <person name="Wu M."/>
            <person name="McNulty N.P."/>
            <person name="Rodionov D.A."/>
            <person name="Khoroshkin M.S."/>
            <person name="Griffin N.W."/>
            <person name="Cheng J."/>
            <person name="Latreille P."/>
            <person name="Kerstetter R.A."/>
            <person name="Terrapon N."/>
            <person name="Henrissat B."/>
            <person name="Osterman A.L."/>
            <person name="Gordon J.I."/>
        </authorList>
    </citation>
    <scope>NUCLEOTIDE SEQUENCE [LARGE SCALE GENOMIC DNA]</scope>
    <source>
        <strain evidence="1 2">WH2</strain>
    </source>
</reference>
<organism evidence="1 2">
    <name type="scientific">Bacteroides cellulosilyticus</name>
    <dbReference type="NCBI Taxonomy" id="246787"/>
    <lineage>
        <taxon>Bacteria</taxon>
        <taxon>Pseudomonadati</taxon>
        <taxon>Bacteroidota</taxon>
        <taxon>Bacteroidia</taxon>
        <taxon>Bacteroidales</taxon>
        <taxon>Bacteroidaceae</taxon>
        <taxon>Bacteroides</taxon>
    </lineage>
</organism>
<accession>A0A0P0G7E7</accession>
<dbReference type="KEGG" id="bcel:BcellWH2_00848"/>
<protein>
    <submittedName>
        <fullName evidence="1">Uncharacterized protein</fullName>
    </submittedName>
</protein>
<dbReference type="Proteomes" id="UP000061809">
    <property type="component" value="Chromosome"/>
</dbReference>
<dbReference type="PATRIC" id="fig|246787.4.peg.874"/>
<sequence>MKHETFSRARLEILNYVITFCTNTLYDGKYFPPFSEGSGFESVKIGGAPPIGSLVRLMAAPTTKWYLSWVVDVKEEAGKYTKCLLKSTEDGSLAWWENVGYYNIPLELSDKFPSWKYNDEQFSFWDKWNKANKWENTYVLRPMRPIFESEKVTLELRKIHSNDIIGSKTFPFWKKLTIREMREFIRETLKTK</sequence>
<evidence type="ECO:0000313" key="1">
    <source>
        <dbReference type="EMBL" id="ALJ58111.1"/>
    </source>
</evidence>
<evidence type="ECO:0000313" key="2">
    <source>
        <dbReference type="Proteomes" id="UP000061809"/>
    </source>
</evidence>
<name>A0A0P0G7E7_9BACE</name>
<proteinExistence type="predicted"/>
<dbReference type="EMBL" id="CP012801">
    <property type="protein sequence ID" value="ALJ58111.1"/>
    <property type="molecule type" value="Genomic_DNA"/>
</dbReference>
<gene>
    <name evidence="1" type="ORF">BcellWH2_00848</name>
</gene>
<dbReference type="RefSeq" id="WP_029428547.1">
    <property type="nucleotide sequence ID" value="NZ_CP012801.1"/>
</dbReference>